<keyword evidence="2" id="KW-1133">Transmembrane helix</keyword>
<accession>A0ABD1L393</accession>
<dbReference type="EMBL" id="JBGMDY010000011">
    <property type="protein sequence ID" value="KAL2317992.1"/>
    <property type="molecule type" value="Genomic_DNA"/>
</dbReference>
<sequence>MAESESQEHHPWILNALPLLLLLLIALHVFALVYWIYRLATDNKPLQPQQQQQQQQQQPHQQRTKAH</sequence>
<dbReference type="Proteomes" id="UP001603857">
    <property type="component" value="Unassembled WGS sequence"/>
</dbReference>
<evidence type="ECO:0000256" key="1">
    <source>
        <dbReference type="SAM" id="MobiDB-lite"/>
    </source>
</evidence>
<proteinExistence type="predicted"/>
<protein>
    <recommendedName>
        <fullName evidence="5">Transmembrane protein</fullName>
    </recommendedName>
</protein>
<evidence type="ECO:0000256" key="2">
    <source>
        <dbReference type="SAM" id="Phobius"/>
    </source>
</evidence>
<name>A0ABD1L393_9FABA</name>
<dbReference type="AlphaFoldDB" id="A0ABD1L393"/>
<evidence type="ECO:0000313" key="3">
    <source>
        <dbReference type="EMBL" id="KAL2317992.1"/>
    </source>
</evidence>
<feature type="region of interest" description="Disordered" evidence="1">
    <location>
        <begin position="46"/>
        <end position="67"/>
    </location>
</feature>
<comment type="caution">
    <text evidence="3">The sequence shown here is derived from an EMBL/GenBank/DDBJ whole genome shotgun (WGS) entry which is preliminary data.</text>
</comment>
<reference evidence="3 4" key="1">
    <citation type="submission" date="2024-08" db="EMBL/GenBank/DDBJ databases">
        <title>Insights into the chromosomal genome structure of Flemingia macrophylla.</title>
        <authorList>
            <person name="Ding Y."/>
            <person name="Zhao Y."/>
            <person name="Bi W."/>
            <person name="Wu M."/>
            <person name="Zhao G."/>
            <person name="Gong Y."/>
            <person name="Li W."/>
            <person name="Zhang P."/>
        </authorList>
    </citation>
    <scope>NUCLEOTIDE SEQUENCE [LARGE SCALE GENOMIC DNA]</scope>
    <source>
        <strain evidence="3">DYQJB</strain>
        <tissue evidence="3">Leaf</tissue>
    </source>
</reference>
<organism evidence="3 4">
    <name type="scientific">Flemingia macrophylla</name>
    <dbReference type="NCBI Taxonomy" id="520843"/>
    <lineage>
        <taxon>Eukaryota</taxon>
        <taxon>Viridiplantae</taxon>
        <taxon>Streptophyta</taxon>
        <taxon>Embryophyta</taxon>
        <taxon>Tracheophyta</taxon>
        <taxon>Spermatophyta</taxon>
        <taxon>Magnoliopsida</taxon>
        <taxon>eudicotyledons</taxon>
        <taxon>Gunneridae</taxon>
        <taxon>Pentapetalae</taxon>
        <taxon>rosids</taxon>
        <taxon>fabids</taxon>
        <taxon>Fabales</taxon>
        <taxon>Fabaceae</taxon>
        <taxon>Papilionoideae</taxon>
        <taxon>50 kb inversion clade</taxon>
        <taxon>NPAAA clade</taxon>
        <taxon>indigoferoid/millettioid clade</taxon>
        <taxon>Phaseoleae</taxon>
        <taxon>Flemingia</taxon>
    </lineage>
</organism>
<evidence type="ECO:0000313" key="4">
    <source>
        <dbReference type="Proteomes" id="UP001603857"/>
    </source>
</evidence>
<evidence type="ECO:0008006" key="5">
    <source>
        <dbReference type="Google" id="ProtNLM"/>
    </source>
</evidence>
<keyword evidence="4" id="KW-1185">Reference proteome</keyword>
<keyword evidence="2" id="KW-0472">Membrane</keyword>
<feature type="transmembrane region" description="Helical" evidence="2">
    <location>
        <begin position="12"/>
        <end position="37"/>
    </location>
</feature>
<gene>
    <name evidence="3" type="ORF">Fmac_031868</name>
</gene>
<dbReference type="PANTHER" id="PTHR35755:SF3">
    <property type="entry name" value="EXPRESSED PROTEIN"/>
    <property type="match status" value="1"/>
</dbReference>
<dbReference type="PANTHER" id="PTHR35755">
    <property type="entry name" value="PROTEIN, PUTATIVE-RELATED"/>
    <property type="match status" value="1"/>
</dbReference>
<feature type="compositionally biased region" description="Low complexity" evidence="1">
    <location>
        <begin position="47"/>
        <end position="61"/>
    </location>
</feature>
<keyword evidence="2" id="KW-0812">Transmembrane</keyword>